<dbReference type="Gene3D" id="1.10.1160.10">
    <property type="entry name" value="Glutamyl-trna Synthetase, Domain 2"/>
    <property type="match status" value="1"/>
</dbReference>
<dbReference type="GO" id="GO:0004819">
    <property type="term" value="F:glutamine-tRNA ligase activity"/>
    <property type="evidence" value="ECO:0007669"/>
    <property type="project" value="UniProtKB-UniRule"/>
</dbReference>
<dbReference type="InterPro" id="IPR004514">
    <property type="entry name" value="Gln-tRNA-synth"/>
</dbReference>
<dbReference type="NCBIfam" id="TIGR00440">
    <property type="entry name" value="glnS"/>
    <property type="match status" value="1"/>
</dbReference>
<dbReference type="SUPFAM" id="SSF50715">
    <property type="entry name" value="Ribosomal protein L25-like"/>
    <property type="match status" value="1"/>
</dbReference>
<dbReference type="PRINTS" id="PR00987">
    <property type="entry name" value="TRNASYNTHGLU"/>
</dbReference>
<dbReference type="InterPro" id="IPR001412">
    <property type="entry name" value="aa-tRNA-synth_I_CS"/>
</dbReference>
<dbReference type="InterPro" id="IPR014729">
    <property type="entry name" value="Rossmann-like_a/b/a_fold"/>
</dbReference>
<dbReference type="FunFam" id="3.40.50.620:FF:000037">
    <property type="entry name" value="Glutamine--tRNA ligase cytoplasmic"/>
    <property type="match status" value="1"/>
</dbReference>
<evidence type="ECO:0000256" key="5">
    <source>
        <dbReference type="ARBA" id="ARBA00022741"/>
    </source>
</evidence>
<evidence type="ECO:0000256" key="10">
    <source>
        <dbReference type="NCBIfam" id="TIGR00440"/>
    </source>
</evidence>
<evidence type="ECO:0000256" key="11">
    <source>
        <dbReference type="RuleBase" id="RU363037"/>
    </source>
</evidence>
<comment type="catalytic activity">
    <reaction evidence="9">
        <text>tRNA(Gln) + L-glutamine + ATP = L-glutaminyl-tRNA(Gln) + AMP + diphosphate</text>
        <dbReference type="Rhea" id="RHEA:20121"/>
        <dbReference type="Rhea" id="RHEA-COMP:9662"/>
        <dbReference type="Rhea" id="RHEA-COMP:9681"/>
        <dbReference type="ChEBI" id="CHEBI:30616"/>
        <dbReference type="ChEBI" id="CHEBI:33019"/>
        <dbReference type="ChEBI" id="CHEBI:58359"/>
        <dbReference type="ChEBI" id="CHEBI:78442"/>
        <dbReference type="ChEBI" id="CHEBI:78521"/>
        <dbReference type="ChEBI" id="CHEBI:456215"/>
        <dbReference type="EC" id="6.1.1.18"/>
    </reaction>
</comment>
<dbReference type="GO" id="GO:0006425">
    <property type="term" value="P:glutaminyl-tRNA aminoacylation"/>
    <property type="evidence" value="ECO:0007669"/>
    <property type="project" value="UniProtKB-UniRule"/>
</dbReference>
<keyword evidence="16" id="KW-1185">Reference proteome</keyword>
<evidence type="ECO:0000256" key="6">
    <source>
        <dbReference type="ARBA" id="ARBA00022840"/>
    </source>
</evidence>
<reference evidence="15 16" key="1">
    <citation type="submission" date="2006-03" db="EMBL/GenBank/DDBJ databases">
        <authorList>
            <person name="Giovannoni S.J."/>
            <person name="Cho J.-C."/>
            <person name="Ferriera S."/>
            <person name="Johnson J."/>
            <person name="Kravitz S."/>
            <person name="Halpern A."/>
            <person name="Remington K."/>
            <person name="Beeson K."/>
            <person name="Tran B."/>
            <person name="Rogers Y.-H."/>
            <person name="Friedman R."/>
            <person name="Venter J.C."/>
        </authorList>
    </citation>
    <scope>NUCLEOTIDE SEQUENCE [LARGE SCALE GENOMIC DNA]</scope>
    <source>
        <strain evidence="15 16">HTCC2207</strain>
    </source>
</reference>
<dbReference type="HOGENOM" id="CLU_001882_2_3_6"/>
<keyword evidence="8 11" id="KW-0030">Aminoacyl-tRNA synthetase</keyword>
<gene>
    <name evidence="15" type="ORF">GB2207_01952</name>
</gene>
<dbReference type="GO" id="GO:0005829">
    <property type="term" value="C:cytosol"/>
    <property type="evidence" value="ECO:0007669"/>
    <property type="project" value="TreeGrafter"/>
</dbReference>
<dbReference type="FunFam" id="3.90.800.10:FF:000001">
    <property type="entry name" value="Glutamine--tRNA ligase"/>
    <property type="match status" value="1"/>
</dbReference>
<evidence type="ECO:0000259" key="12">
    <source>
        <dbReference type="Pfam" id="PF00749"/>
    </source>
</evidence>
<dbReference type="PROSITE" id="PS00178">
    <property type="entry name" value="AA_TRNA_LIGASE_I"/>
    <property type="match status" value="1"/>
</dbReference>
<dbReference type="Gene3D" id="3.90.800.10">
    <property type="entry name" value="Glutamyl-tRNA Synthetase, Domain 3"/>
    <property type="match status" value="1"/>
</dbReference>
<comment type="caution">
    <text evidence="15">The sequence shown here is derived from an EMBL/GenBank/DDBJ whole genome shotgun (WGS) entry which is preliminary data.</text>
</comment>
<organism evidence="15 16">
    <name type="scientific">gamma proteobacterium HTCC2207</name>
    <dbReference type="NCBI Taxonomy" id="314287"/>
    <lineage>
        <taxon>Bacteria</taxon>
        <taxon>Pseudomonadati</taxon>
        <taxon>Pseudomonadota</taxon>
        <taxon>Gammaproteobacteria</taxon>
        <taxon>Cellvibrionales</taxon>
        <taxon>Porticoccaceae</taxon>
        <taxon>SAR92 clade</taxon>
    </lineage>
</organism>
<dbReference type="Pfam" id="PF00749">
    <property type="entry name" value="tRNA-synt_1c"/>
    <property type="match status" value="1"/>
</dbReference>
<dbReference type="InterPro" id="IPR020061">
    <property type="entry name" value="Glu_tRNA_lig_a-bdl"/>
</dbReference>
<feature type="domain" description="Glutamyl/glutaminyl-tRNA synthetase class Ib anti-codon binding" evidence="13">
    <location>
        <begin position="339"/>
        <end position="441"/>
    </location>
</feature>
<dbReference type="InterPro" id="IPR000924">
    <property type="entry name" value="Glu/Gln-tRNA-synth"/>
</dbReference>
<evidence type="ECO:0000256" key="7">
    <source>
        <dbReference type="ARBA" id="ARBA00022917"/>
    </source>
</evidence>
<proteinExistence type="inferred from homology"/>
<dbReference type="OrthoDB" id="9801560at2"/>
<dbReference type="Pfam" id="PF03950">
    <property type="entry name" value="tRNA-synt_1c_C"/>
    <property type="match status" value="1"/>
</dbReference>
<name>Q1YTF9_9GAMM</name>
<keyword evidence="4 11" id="KW-0436">Ligase</keyword>
<dbReference type="STRING" id="314287.GB2207_01952"/>
<dbReference type="Pfam" id="PF20974">
    <property type="entry name" value="tRNA-synt_1c_C2"/>
    <property type="match status" value="1"/>
</dbReference>
<keyword evidence="6 11" id="KW-0067">ATP-binding</keyword>
<dbReference type="PANTHER" id="PTHR43097:SF5">
    <property type="entry name" value="GLUTAMATE--TRNA LIGASE"/>
    <property type="match status" value="1"/>
</dbReference>
<feature type="domain" description="Glutamyl/glutaminyl-tRNA synthetase class Ib catalytic" evidence="12">
    <location>
        <begin position="26"/>
        <end position="336"/>
    </location>
</feature>
<evidence type="ECO:0000313" key="15">
    <source>
        <dbReference type="EMBL" id="EAS47528.1"/>
    </source>
</evidence>
<dbReference type="NCBIfam" id="NF011291">
    <property type="entry name" value="PRK14703.1"/>
    <property type="match status" value="1"/>
</dbReference>
<dbReference type="InterPro" id="IPR049437">
    <property type="entry name" value="tRNA-synt_1c_C2"/>
</dbReference>
<dbReference type="AlphaFoldDB" id="Q1YTF9"/>
<dbReference type="GO" id="GO:0005524">
    <property type="term" value="F:ATP binding"/>
    <property type="evidence" value="ECO:0007669"/>
    <property type="project" value="UniProtKB-KW"/>
</dbReference>
<evidence type="ECO:0000259" key="13">
    <source>
        <dbReference type="Pfam" id="PF03950"/>
    </source>
</evidence>
<evidence type="ECO:0000313" key="16">
    <source>
        <dbReference type="Proteomes" id="UP000005555"/>
    </source>
</evidence>
<evidence type="ECO:0000256" key="1">
    <source>
        <dbReference type="ARBA" id="ARBA00005594"/>
    </source>
</evidence>
<dbReference type="SUPFAM" id="SSF52374">
    <property type="entry name" value="Nucleotidylyl transferase"/>
    <property type="match status" value="1"/>
</dbReference>
<dbReference type="PANTHER" id="PTHR43097">
    <property type="entry name" value="GLUTAMINE-TRNA LIGASE"/>
    <property type="match status" value="1"/>
</dbReference>
<evidence type="ECO:0000256" key="8">
    <source>
        <dbReference type="ARBA" id="ARBA00023146"/>
    </source>
</evidence>
<dbReference type="InterPro" id="IPR020058">
    <property type="entry name" value="Glu/Gln-tRNA-synth_Ib_cat-dom"/>
</dbReference>
<dbReference type="EMBL" id="AAPI01000002">
    <property type="protein sequence ID" value="EAS47528.1"/>
    <property type="molecule type" value="Genomic_DNA"/>
</dbReference>
<keyword evidence="7 11" id="KW-0648">Protein biosynthesis</keyword>
<evidence type="ECO:0000259" key="14">
    <source>
        <dbReference type="Pfam" id="PF20974"/>
    </source>
</evidence>
<keyword evidence="3" id="KW-0963">Cytoplasm</keyword>
<comment type="similarity">
    <text evidence="1 11">Belongs to the class-I aminoacyl-tRNA synthetase family.</text>
</comment>
<keyword evidence="5 11" id="KW-0547">Nucleotide-binding</keyword>
<dbReference type="InterPro" id="IPR050132">
    <property type="entry name" value="Gln/Glu-tRNA_Ligase"/>
</dbReference>
<dbReference type="InterPro" id="IPR020056">
    <property type="entry name" value="Rbsml_bL25/Gln-tRNA_synth_N"/>
</dbReference>
<evidence type="ECO:0000256" key="4">
    <source>
        <dbReference type="ARBA" id="ARBA00022598"/>
    </source>
</evidence>
<dbReference type="FunFam" id="1.10.1160.10:FF:000001">
    <property type="entry name" value="Glutamine--tRNA ligase"/>
    <property type="match status" value="1"/>
</dbReference>
<dbReference type="Gene3D" id="3.40.50.620">
    <property type="entry name" value="HUPs"/>
    <property type="match status" value="1"/>
</dbReference>
<evidence type="ECO:0000256" key="2">
    <source>
        <dbReference type="ARBA" id="ARBA00012836"/>
    </source>
</evidence>
<protein>
    <recommendedName>
        <fullName evidence="2 10">Glutamine--tRNA ligase</fullName>
        <ecNumber evidence="2 10">6.1.1.18</ecNumber>
    </recommendedName>
</protein>
<dbReference type="Gene3D" id="2.40.240.10">
    <property type="entry name" value="Ribosomal Protein L25, Chain P"/>
    <property type="match status" value="2"/>
</dbReference>
<sequence>MTDIEKPTNFIQQIITADLEAGRVKEVVTRFPPEPNGYLHIGHAKSICLNFGLAEQFGGTCNLRFDDTNPEKEDDEYVQAIIEDVRWLGFDWGGEPRFASDYFGQLYSWAQQLISDGKAYICELNAEQMREYRGTLTEVGKNSPYRERPAAKSLELLEQMKVGAIDEGAMTLRAKIDMSSPNINMRDPVIYRIKKIPHHRTGDEWNIYPAYDFAHGQEDAIEGVTHSVCTLEFAANRPLYEWFTSNLPLPSIPRQYEFGRLNLNYTMTSKRKLKQLVDEGHVDGWNDPRMPTISGLRRRGVTAASVREFCDSLAVAKTDGIVDVAQFEHFIREDLNNNASRAMCVLNPLKITLSNYPKDQQELLVAPGHPNRDDLPSRELPFTRELYIDRNDFNEDTTLSRKKFKRLVIGEYVRLRSGYVIRADEVLKDATGEIIELICSYIPGTVGQDPPEGVRPRGVIHWVSATNSVDCDLYCYEKLFTVAAPDAGEESFIDHLNPDSLQIIKQCKAELGLAGAEVGQHFQFEREGYYAIDAKHSSAGKLVFNRTIALR</sequence>
<accession>Q1YTF9</accession>
<dbReference type="InterPro" id="IPR020059">
    <property type="entry name" value="Glu/Gln-tRNA-synth_Ib_codon-bd"/>
</dbReference>
<evidence type="ECO:0000256" key="3">
    <source>
        <dbReference type="ARBA" id="ARBA00022490"/>
    </source>
</evidence>
<dbReference type="InterPro" id="IPR011035">
    <property type="entry name" value="Ribosomal_bL25/Gln-tRNA_synth"/>
</dbReference>
<dbReference type="Proteomes" id="UP000005555">
    <property type="component" value="Unassembled WGS sequence"/>
</dbReference>
<evidence type="ECO:0000256" key="9">
    <source>
        <dbReference type="ARBA" id="ARBA00048270"/>
    </source>
</evidence>
<dbReference type="eggNOG" id="COG0008">
    <property type="taxonomic scope" value="Bacteria"/>
</dbReference>
<feature type="domain" description="tRNA synthetases class I (E and Q) anti-codon binding" evidence="14">
    <location>
        <begin position="459"/>
        <end position="533"/>
    </location>
</feature>
<dbReference type="EC" id="6.1.1.18" evidence="2 10"/>